<keyword evidence="3" id="KW-1185">Reference proteome</keyword>
<evidence type="ECO:0000313" key="2">
    <source>
        <dbReference type="EMBL" id="MBC3956919.1"/>
    </source>
</evidence>
<comment type="caution">
    <text evidence="2">The sequence shown here is derived from an EMBL/GenBank/DDBJ whole genome shotgun (WGS) entry which is preliminary data.</text>
</comment>
<dbReference type="NCBIfam" id="TIGR03369">
    <property type="entry name" value="cellulose_bcsE"/>
    <property type="match status" value="1"/>
</dbReference>
<accession>A0ABR7BIA8</accession>
<dbReference type="EMBL" id="JACONV010000015">
    <property type="protein sequence ID" value="MBC3956919.1"/>
    <property type="molecule type" value="Genomic_DNA"/>
</dbReference>
<organism evidence="2 3">
    <name type="scientific">Pseudomonas triticifolii</name>
    <dbReference type="NCBI Taxonomy" id="2762592"/>
    <lineage>
        <taxon>Bacteria</taxon>
        <taxon>Pseudomonadati</taxon>
        <taxon>Pseudomonadota</taxon>
        <taxon>Gammaproteobacteria</taxon>
        <taxon>Pseudomonadales</taxon>
        <taxon>Pseudomonadaceae</taxon>
        <taxon>Pseudomonas</taxon>
    </lineage>
</organism>
<evidence type="ECO:0000256" key="1">
    <source>
        <dbReference type="NCBIfam" id="TIGR03369"/>
    </source>
</evidence>
<dbReference type="Pfam" id="PF10995">
    <property type="entry name" value="CBP_BcsE"/>
    <property type="match status" value="1"/>
</dbReference>
<evidence type="ECO:0000313" key="3">
    <source>
        <dbReference type="Proteomes" id="UP000660131"/>
    </source>
</evidence>
<protein>
    <recommendedName>
        <fullName evidence="1">Cellulose biosynthesis protein BcsE</fullName>
    </recommendedName>
</protein>
<sequence>MAQVTLAIQQLRDEHMSLRQGGVYWVISDITSDATTLARQFLAALPESVSASLLGLGIDPHDVIDGLSEDCGPAMLRLFSTEADVAPIAFKALTRDLHRAHTPPGSQLLLMVPSSSLENFSLAYLQRWCESTREWLGQRDATLLILCHGPAAQLHEKLLSLNEHTSGLAQLYRRDSGICYQLNFWHSELGVCASQAFELEKVDAGFTLSESWNTSNATVRVDDQRIYLTQRAALEGAAPLSDQWRLFERRQDLLTQAAQARAATVIVALESNKDVEILGRELHQLREQSGVLLKIVVRETEPCLRYRDERLLLACGANLIVPFKTQLAHFLSLVDSTQGQTWRYRQMPDIQALFDRLRPPTQRGMLSPAEFITLLEDVYHGAAGEVTHQLLRLRPRGDLNIEQYMSQITLRRFGDVACVLDGMFYLFLFACRGDGLEPALGNICRLPWRDLFSECKSLTAVDVLPRQDFLTATGLTDLPALAVEQVTADLGAAIGRHGYAPQRITLTLSEPCP</sequence>
<dbReference type="Proteomes" id="UP000660131">
    <property type="component" value="Unassembled WGS sequence"/>
</dbReference>
<name>A0ABR7BIA8_9PSED</name>
<dbReference type="RefSeq" id="WP_187519386.1">
    <property type="nucleotide sequence ID" value="NZ_JACONV010000015.1"/>
</dbReference>
<reference evidence="2 3" key="1">
    <citation type="submission" date="2020-08" db="EMBL/GenBank/DDBJ databases">
        <title>Putative novel bacterial strains isolated from necrotic wheat leaf tissues caused by Xanthomonas translucens.</title>
        <authorList>
            <person name="Tambong J.T."/>
        </authorList>
    </citation>
    <scope>NUCLEOTIDE SEQUENCE [LARGE SCALE GENOMIC DNA]</scope>
    <source>
        <strain evidence="2 3">DOAB 1067</strain>
    </source>
</reference>
<gene>
    <name evidence="2" type="primary">bcsE</name>
    <name evidence="2" type="ORF">H8S56_18085</name>
</gene>
<proteinExistence type="predicted"/>
<dbReference type="InterPro" id="IPR017745">
    <property type="entry name" value="BcsE"/>
</dbReference>